<accession>A0ABS1CUR9</accession>
<protein>
    <recommendedName>
        <fullName evidence="3">Transglycosylase SLT domain-containing protein</fullName>
    </recommendedName>
</protein>
<evidence type="ECO:0000259" key="3">
    <source>
        <dbReference type="Pfam" id="PF01464"/>
    </source>
</evidence>
<name>A0ABS1CUR9_9PROT</name>
<proteinExistence type="inferred from homology"/>
<dbReference type="EMBL" id="NRSG01000028">
    <property type="protein sequence ID" value="MBK1657772.1"/>
    <property type="molecule type" value="Genomic_DNA"/>
</dbReference>
<evidence type="ECO:0000256" key="2">
    <source>
        <dbReference type="SAM" id="Phobius"/>
    </source>
</evidence>
<reference evidence="4 5" key="1">
    <citation type="journal article" date="2020" name="Microorganisms">
        <title>Osmotic Adaptation and Compatible Solute Biosynthesis of Phototrophic Bacteria as Revealed from Genome Analyses.</title>
        <authorList>
            <person name="Imhoff J.F."/>
            <person name="Rahn T."/>
            <person name="Kunzel S."/>
            <person name="Keller A."/>
            <person name="Neulinger S.C."/>
        </authorList>
    </citation>
    <scope>NUCLEOTIDE SEQUENCE [LARGE SCALE GENOMIC DNA]</scope>
    <source>
        <strain evidence="4 5">DSM 15382</strain>
    </source>
</reference>
<dbReference type="InterPro" id="IPR023346">
    <property type="entry name" value="Lysozyme-like_dom_sf"/>
</dbReference>
<dbReference type="Proteomes" id="UP000697995">
    <property type="component" value="Unassembled WGS sequence"/>
</dbReference>
<dbReference type="InterPro" id="IPR008258">
    <property type="entry name" value="Transglycosylase_SLT_dom_1"/>
</dbReference>
<dbReference type="RefSeq" id="WP_133220957.1">
    <property type="nucleotide sequence ID" value="NZ_NRSG01000028.1"/>
</dbReference>
<dbReference type="Pfam" id="PF01464">
    <property type="entry name" value="SLT"/>
    <property type="match status" value="1"/>
</dbReference>
<evidence type="ECO:0000256" key="1">
    <source>
        <dbReference type="ARBA" id="ARBA00009387"/>
    </source>
</evidence>
<feature type="transmembrane region" description="Helical" evidence="2">
    <location>
        <begin position="114"/>
        <end position="136"/>
    </location>
</feature>
<comment type="caution">
    <text evidence="4">The sequence shown here is derived from an EMBL/GenBank/DDBJ whole genome shotgun (WGS) entry which is preliminary data.</text>
</comment>
<sequence>MIPLALIPIIAQLAPLAARVIGNAIDGKAGAEVGEQVAREVAGVATRVFGTTDATQVQAAVTADPNKAMEFKAEMERLATQAQLANLSADLENVKSARASLGSDRWWVSAMPPALSIIITLGFFLTLGLLVAGYFPATEIRNADGTTTQNNVVRELLALLLGALTLAFGDVRNFWLGSSAGSKKKDEALADQAQRAIQNQADQARFVVREIAAPAAQRSTSRAPYFGNPPPVPETPAALGFRRAFTGGAGWRTTKDGVIVEGEREPKGTVGAPNTVRRIWKDFGPLIAKVSNEIGVPLELIVATIATESRGRADATRTEPDGRQSVGLMQTLLGTASEMLERNVTAEDLKDPETSIRAGTCYIRHQRERTEFEPPLVAAAYNAGSLRETNANRWRLVSTSEHIDRFCMFYNDAVRVAKEDKWFG</sequence>
<feature type="transmembrane region" description="Helical" evidence="2">
    <location>
        <begin position="156"/>
        <end position="175"/>
    </location>
</feature>
<dbReference type="SUPFAM" id="SSF53955">
    <property type="entry name" value="Lysozyme-like"/>
    <property type="match status" value="1"/>
</dbReference>
<keyword evidence="5" id="KW-1185">Reference proteome</keyword>
<keyword evidence="2" id="KW-1133">Transmembrane helix</keyword>
<dbReference type="Gene3D" id="1.10.530.10">
    <property type="match status" value="1"/>
</dbReference>
<feature type="domain" description="Transglycosylase SLT" evidence="3">
    <location>
        <begin position="287"/>
        <end position="392"/>
    </location>
</feature>
<organism evidence="4 5">
    <name type="scientific">Paracraurococcus ruber</name>
    <dbReference type="NCBI Taxonomy" id="77675"/>
    <lineage>
        <taxon>Bacteria</taxon>
        <taxon>Pseudomonadati</taxon>
        <taxon>Pseudomonadota</taxon>
        <taxon>Alphaproteobacteria</taxon>
        <taxon>Acetobacterales</taxon>
        <taxon>Roseomonadaceae</taxon>
        <taxon>Paracraurococcus</taxon>
    </lineage>
</organism>
<keyword evidence="2" id="KW-0472">Membrane</keyword>
<comment type="similarity">
    <text evidence="1">Belongs to the virb1 family.</text>
</comment>
<gene>
    <name evidence="4" type="ORF">CKO45_05955</name>
</gene>
<evidence type="ECO:0000313" key="4">
    <source>
        <dbReference type="EMBL" id="MBK1657772.1"/>
    </source>
</evidence>
<evidence type="ECO:0000313" key="5">
    <source>
        <dbReference type="Proteomes" id="UP000697995"/>
    </source>
</evidence>
<keyword evidence="2" id="KW-0812">Transmembrane</keyword>